<evidence type="ECO:0000313" key="2">
    <source>
        <dbReference type="Proteomes" id="UP000593567"/>
    </source>
</evidence>
<organism evidence="1 2">
    <name type="scientific">Bugula neritina</name>
    <name type="common">Brown bryozoan</name>
    <name type="synonym">Sertularia neritina</name>
    <dbReference type="NCBI Taxonomy" id="10212"/>
    <lineage>
        <taxon>Eukaryota</taxon>
        <taxon>Metazoa</taxon>
        <taxon>Spiralia</taxon>
        <taxon>Lophotrochozoa</taxon>
        <taxon>Bryozoa</taxon>
        <taxon>Gymnolaemata</taxon>
        <taxon>Cheilostomatida</taxon>
        <taxon>Flustrina</taxon>
        <taxon>Buguloidea</taxon>
        <taxon>Bugulidae</taxon>
        <taxon>Bugula</taxon>
    </lineage>
</organism>
<protein>
    <submittedName>
        <fullName evidence="1">Uncharacterized protein</fullName>
    </submittedName>
</protein>
<name>A0A7J7IV64_BUGNE</name>
<dbReference type="PANTHER" id="PTHR22545:SF0">
    <property type="entry name" value="CENTROSOMAL PROTEIN OF 95 KDA"/>
    <property type="match status" value="1"/>
</dbReference>
<dbReference type="AlphaFoldDB" id="A0A7J7IV64"/>
<dbReference type="GO" id="GO:0005813">
    <property type="term" value="C:centrosome"/>
    <property type="evidence" value="ECO:0007669"/>
    <property type="project" value="InterPro"/>
</dbReference>
<gene>
    <name evidence="1" type="ORF">EB796_024236</name>
</gene>
<accession>A0A7J7IV64</accession>
<keyword evidence="2" id="KW-1185">Reference proteome</keyword>
<evidence type="ECO:0000313" key="1">
    <source>
        <dbReference type="EMBL" id="KAF6017467.1"/>
    </source>
</evidence>
<dbReference type="Proteomes" id="UP000593567">
    <property type="component" value="Unassembled WGS sequence"/>
</dbReference>
<dbReference type="GO" id="GO:0000922">
    <property type="term" value="C:spindle pole"/>
    <property type="evidence" value="ECO:0007669"/>
    <property type="project" value="InterPro"/>
</dbReference>
<dbReference type="InterPro" id="IPR026619">
    <property type="entry name" value="CEP95"/>
</dbReference>
<dbReference type="PANTHER" id="PTHR22545">
    <property type="entry name" value="CENTROSOMAL PROTEIN OF 95 KDA"/>
    <property type="match status" value="1"/>
</dbReference>
<comment type="caution">
    <text evidence="1">The sequence shown here is derived from an EMBL/GenBank/DDBJ whole genome shotgun (WGS) entry which is preliminary data.</text>
</comment>
<sequence>MYYTQCDAFISNSLVFYICVSVLDKMKMELRKKMEKDIKDFQEQLRRDEDDYYFRQLDAEKVVQQLNMVRYQTGI</sequence>
<proteinExistence type="predicted"/>
<dbReference type="OrthoDB" id="545730at2759"/>
<reference evidence="1" key="1">
    <citation type="submission" date="2020-06" db="EMBL/GenBank/DDBJ databases">
        <title>Draft genome of Bugula neritina, a colonial animal packing powerful symbionts and potential medicines.</title>
        <authorList>
            <person name="Rayko M."/>
        </authorList>
    </citation>
    <scope>NUCLEOTIDE SEQUENCE [LARGE SCALE GENOMIC DNA]</scope>
    <source>
        <strain evidence="1">Kwan_BN1</strain>
    </source>
</reference>
<dbReference type="EMBL" id="VXIV02003391">
    <property type="protein sequence ID" value="KAF6017467.1"/>
    <property type="molecule type" value="Genomic_DNA"/>
</dbReference>